<dbReference type="EMBL" id="NBNE01019094">
    <property type="protein sequence ID" value="OWY91956.1"/>
    <property type="molecule type" value="Genomic_DNA"/>
</dbReference>
<evidence type="ECO:0000313" key="1">
    <source>
        <dbReference type="EMBL" id="OWY91956.1"/>
    </source>
</evidence>
<dbReference type="AlphaFoldDB" id="A0A225UH96"/>
<sequence length="215" mass="24463">MDRLGDALESLHMSTDRVLQSNGLAAITSRFTQVNMNQSTELVTNAEVLNCRLLPFDFRDVGQALWYEITKNYIAYETKRGQPPKIREDGSIRQAFTMELDDDGVPTKIQFRYVGDRKIEQNRQVVVLSGQNQLVQYLGKTTDGAHIKEKFWFVLSEMRPGVTVAKICTDMSIQFDCAAPNHQQFIDRFCGLLVRDKQLGLESAFQGIEHSLILV</sequence>
<keyword evidence="2" id="KW-1185">Reference proteome</keyword>
<comment type="caution">
    <text evidence="1">The sequence shown here is derived from an EMBL/GenBank/DDBJ whole genome shotgun (WGS) entry which is preliminary data.</text>
</comment>
<gene>
    <name evidence="1" type="ORF">PHMEG_00039228</name>
</gene>
<reference evidence="2" key="1">
    <citation type="submission" date="2017-03" db="EMBL/GenBank/DDBJ databases">
        <title>Phytopthora megakarya and P. palmivora, two closely related causual agents of cacao black pod achieved similar genome size and gene model numbers by different mechanisms.</title>
        <authorList>
            <person name="Ali S."/>
            <person name="Shao J."/>
            <person name="Larry D.J."/>
            <person name="Kronmiller B."/>
            <person name="Shen D."/>
            <person name="Strem M.D."/>
            <person name="Melnick R.L."/>
            <person name="Guiltinan M.J."/>
            <person name="Tyler B.M."/>
            <person name="Meinhardt L.W."/>
            <person name="Bailey B.A."/>
        </authorList>
    </citation>
    <scope>NUCLEOTIDE SEQUENCE [LARGE SCALE GENOMIC DNA]</scope>
    <source>
        <strain evidence="2">zdho120</strain>
    </source>
</reference>
<name>A0A225UH96_9STRA</name>
<organism evidence="1 2">
    <name type="scientific">Phytophthora megakarya</name>
    <dbReference type="NCBI Taxonomy" id="4795"/>
    <lineage>
        <taxon>Eukaryota</taxon>
        <taxon>Sar</taxon>
        <taxon>Stramenopiles</taxon>
        <taxon>Oomycota</taxon>
        <taxon>Peronosporomycetes</taxon>
        <taxon>Peronosporales</taxon>
        <taxon>Peronosporaceae</taxon>
        <taxon>Phytophthora</taxon>
    </lineage>
</organism>
<dbReference type="Proteomes" id="UP000198211">
    <property type="component" value="Unassembled WGS sequence"/>
</dbReference>
<accession>A0A225UH96</accession>
<dbReference type="OrthoDB" id="124765at2759"/>
<evidence type="ECO:0000313" key="2">
    <source>
        <dbReference type="Proteomes" id="UP000198211"/>
    </source>
</evidence>
<protein>
    <submittedName>
        <fullName evidence="1">Uncharacterized protein</fullName>
    </submittedName>
</protein>
<proteinExistence type="predicted"/>